<evidence type="ECO:0000313" key="3">
    <source>
        <dbReference type="Proteomes" id="UP000194360"/>
    </source>
</evidence>
<dbReference type="AlphaFoldDB" id="A0A1Y2N7C3"/>
<sequence length="34" mass="3725">MDTGEIGTVEMDTGEIGTAGYPRRDIQTRPERTA</sequence>
<reference evidence="2 3" key="1">
    <citation type="submission" date="2016-09" db="EMBL/GenBank/DDBJ databases">
        <title>Pseudonocardia autotrophica DSM535, a candidate organism with high potential of specific P450 cytochromes.</title>
        <authorList>
            <person name="Grumaz C."/>
            <person name="Vainshtein Y."/>
            <person name="Kirstahler P."/>
            <person name="Sohn K."/>
        </authorList>
    </citation>
    <scope>NUCLEOTIDE SEQUENCE [LARGE SCALE GENOMIC DNA]</scope>
    <source>
        <strain evidence="2 3">DSM 535</strain>
    </source>
</reference>
<organism evidence="2 3">
    <name type="scientific">Pseudonocardia autotrophica</name>
    <name type="common">Amycolata autotrophica</name>
    <name type="synonym">Nocardia autotrophica</name>
    <dbReference type="NCBI Taxonomy" id="2074"/>
    <lineage>
        <taxon>Bacteria</taxon>
        <taxon>Bacillati</taxon>
        <taxon>Actinomycetota</taxon>
        <taxon>Actinomycetes</taxon>
        <taxon>Pseudonocardiales</taxon>
        <taxon>Pseudonocardiaceae</taxon>
        <taxon>Pseudonocardia</taxon>
    </lineage>
</organism>
<feature type="compositionally biased region" description="Basic and acidic residues" evidence="1">
    <location>
        <begin position="22"/>
        <end position="34"/>
    </location>
</feature>
<dbReference type="Proteomes" id="UP000194360">
    <property type="component" value="Unassembled WGS sequence"/>
</dbReference>
<accession>A0A1Y2N7C3</accession>
<comment type="caution">
    <text evidence="2">The sequence shown here is derived from an EMBL/GenBank/DDBJ whole genome shotgun (WGS) entry which is preliminary data.</text>
</comment>
<gene>
    <name evidence="2" type="ORF">BG845_00694</name>
</gene>
<evidence type="ECO:0000313" key="2">
    <source>
        <dbReference type="EMBL" id="OSY43089.1"/>
    </source>
</evidence>
<dbReference type="STRING" id="2074.BG845_00694"/>
<feature type="region of interest" description="Disordered" evidence="1">
    <location>
        <begin position="1"/>
        <end position="34"/>
    </location>
</feature>
<keyword evidence="3" id="KW-1185">Reference proteome</keyword>
<dbReference type="EMBL" id="MIGB01000003">
    <property type="protein sequence ID" value="OSY43089.1"/>
    <property type="molecule type" value="Genomic_DNA"/>
</dbReference>
<protein>
    <submittedName>
        <fullName evidence="2">Uncharacterized protein</fullName>
    </submittedName>
</protein>
<proteinExistence type="predicted"/>
<evidence type="ECO:0000256" key="1">
    <source>
        <dbReference type="SAM" id="MobiDB-lite"/>
    </source>
</evidence>
<name>A0A1Y2N7C3_PSEAH</name>